<feature type="region of interest" description="Disordered" evidence="2">
    <location>
        <begin position="188"/>
        <end position="224"/>
    </location>
</feature>
<proteinExistence type="predicted"/>
<feature type="region of interest" description="Disordered" evidence="2">
    <location>
        <begin position="1"/>
        <end position="71"/>
    </location>
</feature>
<evidence type="ECO:0000313" key="3">
    <source>
        <dbReference type="Proteomes" id="UP000095280"/>
    </source>
</evidence>
<protein>
    <submittedName>
        <fullName evidence="4">BEN domain-containing protein</fullName>
    </submittedName>
</protein>
<feature type="compositionally biased region" description="Polar residues" evidence="2">
    <location>
        <begin position="315"/>
        <end position="324"/>
    </location>
</feature>
<evidence type="ECO:0000256" key="1">
    <source>
        <dbReference type="SAM" id="Coils"/>
    </source>
</evidence>
<dbReference type="Proteomes" id="UP000095280">
    <property type="component" value="Unplaced"/>
</dbReference>
<dbReference type="WBParaSite" id="maker-unitig_33596-snap-gene-0.2-mRNA-1">
    <property type="protein sequence ID" value="maker-unitig_33596-snap-gene-0.2-mRNA-1"/>
    <property type="gene ID" value="maker-unitig_33596-snap-gene-0.2"/>
</dbReference>
<evidence type="ECO:0000313" key="4">
    <source>
        <dbReference type="WBParaSite" id="maker-unitig_33596-snap-gene-0.2-mRNA-1"/>
    </source>
</evidence>
<sequence length="652" mass="68951">TPVAGRSSPQFWGPAHAPDPSLIRHNPARRQEASKPVPASAAEAPARNAKSELCAGTSGAGDLASAAAGGREERKEILQPVASSVGATSAVTAALEQTGELTALRTMNARLAEENRQLRQRVDQLMAQNSDLSARLQQMLAARFSPGFSAAGRLADSARAAPPPLSPASSAAAAAAVFADVGSLHGPPDAVVPPTVPESSAVDEAAAAEARSDGDGEGEGDADVLTPVGQQLDINVDEAAEGGGAAACSAAAAATAVDDGDADYDQPPAETDEEDNEMCNETQAANSEILLYVHPAILLQCRPIQEERGRPATEAITSEDSLQNAGGGSQRIAHDNFLTIQTLMSHPSAPSNQQNVLQPAAAVHHGGELVGRLAVAAGSCPTHLAACQTVASACSPRHHQQAVALHYGERFQFGDDVILIRIYGEKTELIIDRQAEVRNMRLLHLHGFCKPVYATFANGPLLRIRSQEIRKSWSGSPPLADWLPESWPACTAAGAISRRRIRRPSADGLRHHAPLLELGPDEIPRAGQAGPGSALSLPDKAALRAEVADLEAHLCAAGLSCGVQATHDTLIKNFVYDRREQRVFLNRLRVLRPQLPAVRPGQSFQRICRGAATVDHSRYPSREFQLPWLRNYLQYRDGFLGGGGAESLDSRV</sequence>
<name>A0A1I8FG55_9PLAT</name>
<dbReference type="Gene3D" id="3.30.200.20">
    <property type="entry name" value="Phosphorylase Kinase, domain 1"/>
    <property type="match status" value="1"/>
</dbReference>
<feature type="compositionally biased region" description="Low complexity" evidence="2">
    <location>
        <begin position="198"/>
        <end position="209"/>
    </location>
</feature>
<dbReference type="AlphaFoldDB" id="A0A1I8FG55"/>
<organism evidence="3 4">
    <name type="scientific">Macrostomum lignano</name>
    <dbReference type="NCBI Taxonomy" id="282301"/>
    <lineage>
        <taxon>Eukaryota</taxon>
        <taxon>Metazoa</taxon>
        <taxon>Spiralia</taxon>
        <taxon>Lophotrochozoa</taxon>
        <taxon>Platyhelminthes</taxon>
        <taxon>Rhabditophora</taxon>
        <taxon>Macrostomorpha</taxon>
        <taxon>Macrostomida</taxon>
        <taxon>Macrostomidae</taxon>
        <taxon>Macrostomum</taxon>
    </lineage>
</organism>
<evidence type="ECO:0000256" key="2">
    <source>
        <dbReference type="SAM" id="MobiDB-lite"/>
    </source>
</evidence>
<feature type="region of interest" description="Disordered" evidence="2">
    <location>
        <begin position="310"/>
        <end position="329"/>
    </location>
</feature>
<keyword evidence="1" id="KW-0175">Coiled coil</keyword>
<keyword evidence="3" id="KW-1185">Reference proteome</keyword>
<feature type="coiled-coil region" evidence="1">
    <location>
        <begin position="101"/>
        <end position="142"/>
    </location>
</feature>
<feature type="compositionally biased region" description="Low complexity" evidence="2">
    <location>
        <begin position="34"/>
        <end position="69"/>
    </location>
</feature>
<accession>A0A1I8FG55</accession>
<reference evidence="4" key="1">
    <citation type="submission" date="2016-11" db="UniProtKB">
        <authorList>
            <consortium name="WormBaseParasite"/>
        </authorList>
    </citation>
    <scope>IDENTIFICATION</scope>
</reference>